<dbReference type="PANTHER" id="PTHR48443">
    <property type="entry name" value="DNA-DIRECTED RNA POLYMERASE SUBUNIT BETA"/>
    <property type="match status" value="1"/>
</dbReference>
<evidence type="ECO:0000256" key="2">
    <source>
        <dbReference type="ARBA" id="ARBA00022833"/>
    </source>
</evidence>
<name>A0A655AIS7_MYCTX</name>
<keyword evidence="1 3" id="KW-0808">Transferase</keyword>
<dbReference type="FunFam" id="1.10.150.390:FF:000002">
    <property type="entry name" value="DNA-directed RNA polymerase subunit beta"/>
    <property type="match status" value="1"/>
</dbReference>
<dbReference type="GO" id="GO:0003899">
    <property type="term" value="F:DNA-directed RNA polymerase activity"/>
    <property type="evidence" value="ECO:0007669"/>
    <property type="project" value="UniProtKB-EC"/>
</dbReference>
<evidence type="ECO:0000313" key="3">
    <source>
        <dbReference type="EMBL" id="CKT18466.1"/>
    </source>
</evidence>
<keyword evidence="3" id="KW-0804">Transcription</keyword>
<gene>
    <name evidence="3" type="primary">rpoC</name>
    <name evidence="3" type="ORF">ERS027659_04063</name>
</gene>
<keyword evidence="2" id="KW-0862">Zinc</keyword>
<organism evidence="3 4">
    <name type="scientific">Mycobacterium tuberculosis</name>
    <dbReference type="NCBI Taxonomy" id="1773"/>
    <lineage>
        <taxon>Bacteria</taxon>
        <taxon>Bacillati</taxon>
        <taxon>Actinomycetota</taxon>
        <taxon>Actinomycetes</taxon>
        <taxon>Mycobacteriales</taxon>
        <taxon>Mycobacteriaceae</taxon>
        <taxon>Mycobacterium</taxon>
        <taxon>Mycobacterium tuberculosis complex</taxon>
    </lineage>
</organism>
<dbReference type="Gene3D" id="1.10.150.390">
    <property type="match status" value="1"/>
</dbReference>
<proteinExistence type="predicted"/>
<accession>A0A655AIS7</accession>
<dbReference type="EMBL" id="CNFT01001342">
    <property type="protein sequence ID" value="CKT18466.1"/>
    <property type="molecule type" value="Genomic_DNA"/>
</dbReference>
<dbReference type="AlphaFoldDB" id="A0A655AIS7"/>
<keyword evidence="3" id="KW-0548">Nucleotidyltransferase</keyword>
<dbReference type="EC" id="2.7.7.6" evidence="3"/>
<evidence type="ECO:0000256" key="1">
    <source>
        <dbReference type="ARBA" id="ARBA00022679"/>
    </source>
</evidence>
<dbReference type="Proteomes" id="UP000050164">
    <property type="component" value="Unassembled WGS sequence"/>
</dbReference>
<dbReference type="PANTHER" id="PTHR48443:SF1">
    <property type="entry name" value="DNA-DIRECTED RNA POLYMERASE SUBUNIT BETA"/>
    <property type="match status" value="1"/>
</dbReference>
<dbReference type="SUPFAM" id="SSF64484">
    <property type="entry name" value="beta and beta-prime subunits of DNA dependent RNA-polymerase"/>
    <property type="match status" value="1"/>
</dbReference>
<keyword evidence="3" id="KW-0240">DNA-directed RNA polymerase</keyword>
<evidence type="ECO:0000313" key="4">
    <source>
        <dbReference type="Proteomes" id="UP000050164"/>
    </source>
</evidence>
<dbReference type="GO" id="GO:0000428">
    <property type="term" value="C:DNA-directed RNA polymerase complex"/>
    <property type="evidence" value="ECO:0007669"/>
    <property type="project" value="UniProtKB-KW"/>
</dbReference>
<sequence length="123" mass="13126">MAEGGEPAAGRPVLMGITKASLATDSWLSAASFQETTRVLTDAAINCRSDKLNGLKENVIIGKLIPAGTGINRYRNIAVQPTEEARAAAYTIPSYEDQYYSPDFGAATGAAVPLDDYGYSDYR</sequence>
<protein>
    <submittedName>
        <fullName evidence="3">DNA-directed RNA polymerase subunit beta</fullName>
        <ecNumber evidence="3">2.7.7.6</ecNumber>
    </submittedName>
</protein>
<reference evidence="3 4" key="1">
    <citation type="submission" date="2015-03" db="EMBL/GenBank/DDBJ databases">
        <authorList>
            <consortium name="Pathogen Informatics"/>
        </authorList>
    </citation>
    <scope>NUCLEOTIDE SEQUENCE [LARGE SCALE GENOMIC DNA]</scope>
    <source>
        <strain evidence="3 4">Bir 185</strain>
    </source>
</reference>